<evidence type="ECO:0000313" key="15">
    <source>
        <dbReference type="Proteomes" id="UP000003781"/>
    </source>
</evidence>
<keyword evidence="7" id="KW-0630">Potassium</keyword>
<evidence type="ECO:0000256" key="4">
    <source>
        <dbReference type="ARBA" id="ARBA00022538"/>
    </source>
</evidence>
<evidence type="ECO:0008006" key="16">
    <source>
        <dbReference type="Google" id="ProtNLM"/>
    </source>
</evidence>
<keyword evidence="8 13" id="KW-1133">Transmembrane helix</keyword>
<keyword evidence="15" id="KW-1185">Reference proteome</keyword>
<comment type="caution">
    <text evidence="14">The sequence shown here is derived from an EMBL/GenBank/DDBJ whole genome shotgun (WGS) entry which is preliminary data.</text>
</comment>
<feature type="transmembrane region" description="Helical" evidence="13">
    <location>
        <begin position="196"/>
        <end position="217"/>
    </location>
</feature>
<dbReference type="eggNOG" id="COG3548">
    <property type="taxonomic scope" value="Bacteria"/>
</dbReference>
<accession>A3ILP3</accession>
<dbReference type="Proteomes" id="UP000003781">
    <property type="component" value="Unassembled WGS sequence"/>
</dbReference>
<comment type="subcellular location">
    <subcellularLocation>
        <location evidence="1">Membrane</location>
        <topology evidence="1">Multi-pass membrane protein</topology>
    </subcellularLocation>
</comment>
<dbReference type="OrthoDB" id="509628at2"/>
<name>A3ILP3_9CHRO</name>
<comment type="catalytic activity">
    <reaction evidence="12">
        <text>K(+)(in) = K(+)(out)</text>
        <dbReference type="Rhea" id="RHEA:29463"/>
        <dbReference type="ChEBI" id="CHEBI:29103"/>
    </reaction>
</comment>
<proteinExistence type="inferred from homology"/>
<evidence type="ECO:0000256" key="3">
    <source>
        <dbReference type="ARBA" id="ARBA00022448"/>
    </source>
</evidence>
<sequence length="238" mass="27772">MSSIKPINNNLEHQLINLKNNDKLIDSEKNHPKYKNASYHGSIIRLGRIADIIFALAMAQCFFAVDFPAKFDHPTNSEAIQFLLTQIKPLISYGLAFIIVGFYWLDNINQFKHYQRTDTIHSSLYLLYLMMMFLIPYADTLVVYFPESAMVKICFSINTALIGFLSCLNWTYATYKNKLVAYDLDKKTIIATRWKIAIEPVFSLLTILVAIINQSWWEYVWFLLPIPYLWNERIFGKS</sequence>
<evidence type="ECO:0000313" key="14">
    <source>
        <dbReference type="EMBL" id="EAZ92694.1"/>
    </source>
</evidence>
<evidence type="ECO:0000256" key="9">
    <source>
        <dbReference type="ARBA" id="ARBA00023065"/>
    </source>
</evidence>
<protein>
    <recommendedName>
        <fullName evidence="16">DUF1211 domain-containing protein</fullName>
    </recommendedName>
</protein>
<keyword evidence="3" id="KW-0813">Transport</keyword>
<keyword evidence="4" id="KW-0633">Potassium transport</keyword>
<feature type="transmembrane region" description="Helical" evidence="13">
    <location>
        <begin position="157"/>
        <end position="175"/>
    </location>
</feature>
<organism evidence="14 15">
    <name type="scientific">Crocosphaera chwakensis CCY0110</name>
    <dbReference type="NCBI Taxonomy" id="391612"/>
    <lineage>
        <taxon>Bacteria</taxon>
        <taxon>Bacillati</taxon>
        <taxon>Cyanobacteriota</taxon>
        <taxon>Cyanophyceae</taxon>
        <taxon>Oscillatoriophycideae</taxon>
        <taxon>Chroococcales</taxon>
        <taxon>Aphanothecaceae</taxon>
        <taxon>Crocosphaera</taxon>
        <taxon>Crocosphaera chwakensis</taxon>
    </lineage>
</organism>
<dbReference type="Pfam" id="PF06736">
    <property type="entry name" value="TMEM175"/>
    <property type="match status" value="1"/>
</dbReference>
<evidence type="ECO:0000256" key="11">
    <source>
        <dbReference type="ARBA" id="ARBA00023303"/>
    </source>
</evidence>
<evidence type="ECO:0000256" key="7">
    <source>
        <dbReference type="ARBA" id="ARBA00022958"/>
    </source>
</evidence>
<dbReference type="GO" id="GO:0016020">
    <property type="term" value="C:membrane"/>
    <property type="evidence" value="ECO:0007669"/>
    <property type="project" value="UniProtKB-SubCell"/>
</dbReference>
<comment type="similarity">
    <text evidence="2">Belongs to the TMEM175 family.</text>
</comment>
<feature type="transmembrane region" description="Helical" evidence="13">
    <location>
        <begin position="125"/>
        <end position="145"/>
    </location>
</feature>
<evidence type="ECO:0000256" key="10">
    <source>
        <dbReference type="ARBA" id="ARBA00023136"/>
    </source>
</evidence>
<feature type="transmembrane region" description="Helical" evidence="13">
    <location>
        <begin position="87"/>
        <end position="105"/>
    </location>
</feature>
<reference evidence="14 15" key="1">
    <citation type="submission" date="2007-03" db="EMBL/GenBank/DDBJ databases">
        <authorList>
            <person name="Stal L."/>
            <person name="Ferriera S."/>
            <person name="Johnson J."/>
            <person name="Kravitz S."/>
            <person name="Beeson K."/>
            <person name="Sutton G."/>
            <person name="Rogers Y.-H."/>
            <person name="Friedman R."/>
            <person name="Frazier M."/>
            <person name="Venter J.C."/>
        </authorList>
    </citation>
    <scope>NUCLEOTIDE SEQUENCE [LARGE SCALE GENOMIC DNA]</scope>
    <source>
        <strain evidence="14 15">CCY0110</strain>
    </source>
</reference>
<dbReference type="GO" id="GO:0005267">
    <property type="term" value="F:potassium channel activity"/>
    <property type="evidence" value="ECO:0007669"/>
    <property type="project" value="UniProtKB-KW"/>
</dbReference>
<keyword evidence="5 13" id="KW-0812">Transmembrane</keyword>
<evidence type="ECO:0000256" key="1">
    <source>
        <dbReference type="ARBA" id="ARBA00004141"/>
    </source>
</evidence>
<evidence type="ECO:0000256" key="5">
    <source>
        <dbReference type="ARBA" id="ARBA00022692"/>
    </source>
</evidence>
<evidence type="ECO:0000256" key="2">
    <source>
        <dbReference type="ARBA" id="ARBA00006920"/>
    </source>
</evidence>
<dbReference type="RefSeq" id="WP_008274266.1">
    <property type="nucleotide sequence ID" value="NZ_AAXW01000005.1"/>
</dbReference>
<feature type="transmembrane region" description="Helical" evidence="13">
    <location>
        <begin position="49"/>
        <end position="67"/>
    </location>
</feature>
<evidence type="ECO:0000256" key="12">
    <source>
        <dbReference type="ARBA" id="ARBA00034430"/>
    </source>
</evidence>
<keyword evidence="10 13" id="KW-0472">Membrane</keyword>
<evidence type="ECO:0000256" key="8">
    <source>
        <dbReference type="ARBA" id="ARBA00022989"/>
    </source>
</evidence>
<dbReference type="EMBL" id="AAXW01000005">
    <property type="protein sequence ID" value="EAZ92694.1"/>
    <property type="molecule type" value="Genomic_DNA"/>
</dbReference>
<keyword evidence="9" id="KW-0406">Ion transport</keyword>
<dbReference type="InterPro" id="IPR010617">
    <property type="entry name" value="TMEM175-like"/>
</dbReference>
<evidence type="ECO:0000256" key="6">
    <source>
        <dbReference type="ARBA" id="ARBA00022826"/>
    </source>
</evidence>
<dbReference type="GO" id="GO:0015252">
    <property type="term" value="F:proton channel activity"/>
    <property type="evidence" value="ECO:0007669"/>
    <property type="project" value="InterPro"/>
</dbReference>
<keyword evidence="6" id="KW-0631">Potassium channel</keyword>
<evidence type="ECO:0000256" key="13">
    <source>
        <dbReference type="SAM" id="Phobius"/>
    </source>
</evidence>
<gene>
    <name evidence="14" type="ORF">CY0110_24046</name>
</gene>
<keyword evidence="11" id="KW-0407">Ion channel</keyword>
<dbReference type="AlphaFoldDB" id="A3ILP3"/>